<feature type="non-terminal residue" evidence="2">
    <location>
        <position position="1"/>
    </location>
</feature>
<dbReference type="PANTHER" id="PTHR18868">
    <property type="entry name" value="OS07G0665300 PROTEIN-RELATED"/>
    <property type="match status" value="1"/>
</dbReference>
<dbReference type="SUPFAM" id="SSF50494">
    <property type="entry name" value="Trypsin-like serine proteases"/>
    <property type="match status" value="3"/>
</dbReference>
<comment type="caution">
    <text evidence="2">The sequence shown here is derived from an EMBL/GenBank/DDBJ whole genome shotgun (WGS) entry which is preliminary data.</text>
</comment>
<protein>
    <submittedName>
        <fullName evidence="2">Uncharacterized protein</fullName>
    </submittedName>
</protein>
<proteinExistence type="predicted"/>
<dbReference type="Pfam" id="PF13365">
    <property type="entry name" value="Trypsin_2"/>
    <property type="match status" value="1"/>
</dbReference>
<organism evidence="2 3">
    <name type="scientific">Eragrostis curvula</name>
    <name type="common">weeping love grass</name>
    <dbReference type="NCBI Taxonomy" id="38414"/>
    <lineage>
        <taxon>Eukaryota</taxon>
        <taxon>Viridiplantae</taxon>
        <taxon>Streptophyta</taxon>
        <taxon>Embryophyta</taxon>
        <taxon>Tracheophyta</taxon>
        <taxon>Spermatophyta</taxon>
        <taxon>Magnoliopsida</taxon>
        <taxon>Liliopsida</taxon>
        <taxon>Poales</taxon>
        <taxon>Poaceae</taxon>
        <taxon>PACMAD clade</taxon>
        <taxon>Chloridoideae</taxon>
        <taxon>Eragrostideae</taxon>
        <taxon>Eragrostidinae</taxon>
        <taxon>Eragrostis</taxon>
    </lineage>
</organism>
<feature type="compositionally biased region" description="Acidic residues" evidence="1">
    <location>
        <begin position="283"/>
        <end position="293"/>
    </location>
</feature>
<feature type="compositionally biased region" description="Low complexity" evidence="1">
    <location>
        <begin position="485"/>
        <end position="501"/>
    </location>
</feature>
<keyword evidence="3" id="KW-1185">Reference proteome</keyword>
<dbReference type="Proteomes" id="UP000324897">
    <property type="component" value="Unassembled WGS sequence"/>
</dbReference>
<evidence type="ECO:0000313" key="2">
    <source>
        <dbReference type="EMBL" id="TVU36992.1"/>
    </source>
</evidence>
<evidence type="ECO:0000313" key="3">
    <source>
        <dbReference type="Proteomes" id="UP000324897"/>
    </source>
</evidence>
<dbReference type="AlphaFoldDB" id="A0A5J9VKQ9"/>
<dbReference type="Gramene" id="TVU36992">
    <property type="protein sequence ID" value="TVU36992"/>
    <property type="gene ID" value="EJB05_18954"/>
</dbReference>
<accession>A0A5J9VKQ9</accession>
<dbReference type="Gene3D" id="2.40.10.120">
    <property type="match status" value="1"/>
</dbReference>
<evidence type="ECO:0000256" key="1">
    <source>
        <dbReference type="SAM" id="MobiDB-lite"/>
    </source>
</evidence>
<dbReference type="InterPro" id="IPR009003">
    <property type="entry name" value="Peptidase_S1_PA"/>
</dbReference>
<feature type="region of interest" description="Disordered" evidence="1">
    <location>
        <begin position="485"/>
        <end position="508"/>
    </location>
</feature>
<reference evidence="2 3" key="1">
    <citation type="journal article" date="2019" name="Sci. Rep.">
        <title>A high-quality genome of Eragrostis curvula grass provides insights into Poaceae evolution and supports new strategies to enhance forage quality.</title>
        <authorList>
            <person name="Carballo J."/>
            <person name="Santos B.A.C.M."/>
            <person name="Zappacosta D."/>
            <person name="Garbus I."/>
            <person name="Selva J.P."/>
            <person name="Gallo C.A."/>
            <person name="Diaz A."/>
            <person name="Albertini E."/>
            <person name="Caccamo M."/>
            <person name="Echenique V."/>
        </authorList>
    </citation>
    <scope>NUCLEOTIDE SEQUENCE [LARGE SCALE GENOMIC DNA]</scope>
    <source>
        <strain evidence="3">cv. Victoria</strain>
        <tissue evidence="2">Leaf</tissue>
    </source>
</reference>
<feature type="region of interest" description="Disordered" evidence="1">
    <location>
        <begin position="273"/>
        <end position="306"/>
    </location>
</feature>
<gene>
    <name evidence="2" type="ORF">EJB05_18954</name>
</gene>
<dbReference type="EMBL" id="RWGY01000009">
    <property type="protein sequence ID" value="TVU36992.1"/>
    <property type="molecule type" value="Genomic_DNA"/>
</dbReference>
<sequence length="876" mass="96219">ALEGGPLIHCNGSFVGMNMFLVMEKSFFLPWSKVINEVNHFWTTQPMLKEKHIIFPERLKAARSGERPTSDITNCRVDEIFGDTYGKGIWMEFSKTVSSNISRGVVALASFNGDFTIEVLLPNKQRVKGILQHYSLHYNIALVGVDYRAHRPANVEPRCYSYSIVGAVGCCFDSGTLMAAKGLLNDWSGTLDCKLLVYSSCKITKAGIGGPLVSLDGKFLGMNFYDKKRGTPSMLWKHIAKVLAHFKEKGKSAVADGGNNFCKVVDTEGDCIRPNRWPVPNPGEDESGGESDSDVGKLSMTKRCGDDLTRSSNENKRGCCGGEEATESLISGDICWENTCAWSEHKNEVEDIAFGLSRTVVSLALSDGHTVLFACSGIAFESVGNKRFLTSASLVRASKEIGKYHDDLKIEVHYRGKVLKGYLQDYDLDYDIALVNIRTSVDALRAHINDDAIFLPGSKVVAVGRDISGKIMASSGILIGNISKSGCSSESGSSSISGNSGESEDSEELTVSTCKISQAWEGGALVDFNGNFVGMNLFMVPGEGTVFLPLALILERIEYFRTSLLRKKFFERLMNLKAIRVVGSSTCDMSSPEVVLTDNWELDSMGYPKPPTSHGVWRGLSNTVSETIRRNVVALASFNGEKRYFACTGFFIEWGVGYATILTSASLIEVLLPCDEERREGNLLHYNLHYNVALVSIKNFRVSHPVMFGHDLLDCSRDNVLAIGCCFTSGTLMAANGALIYQSGKLDCKLLAYSTCKITMAGIGGPVVDIKGNFIGMNFYDTIVGTPHLPWNEIVKILAYFKGKRTFAEVGDDASYAGPFWTIDSDTSSHPNGWPVPEPYWSDRDDLEEWHSDSWLFMEETESLLPASAASEHRAD</sequence>
<name>A0A5J9VKQ9_9POAL</name>